<dbReference type="Proteomes" id="UP000186905">
    <property type="component" value="Unassembled WGS sequence"/>
</dbReference>
<protein>
    <submittedName>
        <fullName evidence="2">Uncharacterized protein</fullName>
    </submittedName>
</protein>
<feature type="signal peptide" evidence="1">
    <location>
        <begin position="1"/>
        <end position="26"/>
    </location>
</feature>
<dbReference type="RefSeq" id="WP_075768113.1">
    <property type="nucleotide sequence ID" value="NZ_MJIL01000099.1"/>
</dbReference>
<feature type="chain" id="PRO_5012435294" evidence="1">
    <location>
        <begin position="27"/>
        <end position="128"/>
    </location>
</feature>
<evidence type="ECO:0000256" key="1">
    <source>
        <dbReference type="SAM" id="SignalP"/>
    </source>
</evidence>
<dbReference type="AlphaFoldDB" id="A0A1Q9G710"/>
<dbReference type="EMBL" id="MJIL01000099">
    <property type="protein sequence ID" value="OLQ70113.1"/>
    <property type="molecule type" value="Genomic_DNA"/>
</dbReference>
<keyword evidence="3" id="KW-1185">Reference proteome</keyword>
<accession>A0A1Q9G710</accession>
<sequence length="128" mass="14013">MQLQQIVSKIIMLAMLFTALSSTVSANSFIMENPLAHSGCHTNSAMVCCSEMTVASPDHTAMCNTDTMSDHSAPTCCVDNDCHTNNIQFALLNHLSQISIPSASQIFPEPEGERLFFYDVILRPPVFS</sequence>
<gene>
    <name evidence="2" type="ORF">BIT28_11325</name>
</gene>
<dbReference type="OrthoDB" id="9846397at2"/>
<organism evidence="2 3">
    <name type="scientific">Photobacterium proteolyticum</name>
    <dbReference type="NCBI Taxonomy" id="1903952"/>
    <lineage>
        <taxon>Bacteria</taxon>
        <taxon>Pseudomonadati</taxon>
        <taxon>Pseudomonadota</taxon>
        <taxon>Gammaproteobacteria</taxon>
        <taxon>Vibrionales</taxon>
        <taxon>Vibrionaceae</taxon>
        <taxon>Photobacterium</taxon>
    </lineage>
</organism>
<keyword evidence="1" id="KW-0732">Signal</keyword>
<evidence type="ECO:0000313" key="3">
    <source>
        <dbReference type="Proteomes" id="UP000186905"/>
    </source>
</evidence>
<name>A0A1Q9G710_9GAMM</name>
<proteinExistence type="predicted"/>
<reference evidence="2 3" key="1">
    <citation type="submission" date="2016-09" db="EMBL/GenBank/DDBJ databases">
        <title>Photobacterium proteolyticum sp. nov. a protease producing bacterium isolated from ocean sediments of Laizhou Bay.</title>
        <authorList>
            <person name="Li Y."/>
        </authorList>
    </citation>
    <scope>NUCLEOTIDE SEQUENCE [LARGE SCALE GENOMIC DNA]</scope>
    <source>
        <strain evidence="2 3">13-12</strain>
    </source>
</reference>
<comment type="caution">
    <text evidence="2">The sequence shown here is derived from an EMBL/GenBank/DDBJ whole genome shotgun (WGS) entry which is preliminary data.</text>
</comment>
<evidence type="ECO:0000313" key="2">
    <source>
        <dbReference type="EMBL" id="OLQ70113.1"/>
    </source>
</evidence>